<evidence type="ECO:0000313" key="1">
    <source>
        <dbReference type="EMBL" id="TWU13068.1"/>
    </source>
</evidence>
<evidence type="ECO:0000313" key="2">
    <source>
        <dbReference type="Proteomes" id="UP000320735"/>
    </source>
</evidence>
<gene>
    <name evidence="1" type="ORF">CA54_18940</name>
</gene>
<dbReference type="InterPro" id="IPR008792">
    <property type="entry name" value="PQQD"/>
</dbReference>
<dbReference type="NCBIfam" id="TIGR04353">
    <property type="entry name" value="PqqD_rel_X"/>
    <property type="match status" value="1"/>
</dbReference>
<reference evidence="1 2" key="1">
    <citation type="submission" date="2019-02" db="EMBL/GenBank/DDBJ databases">
        <title>Deep-cultivation of Planctomycetes and their phenomic and genomic characterization uncovers novel biology.</title>
        <authorList>
            <person name="Wiegand S."/>
            <person name="Jogler M."/>
            <person name="Boedeker C."/>
            <person name="Pinto D."/>
            <person name="Vollmers J."/>
            <person name="Rivas-Marin E."/>
            <person name="Kohn T."/>
            <person name="Peeters S.H."/>
            <person name="Heuer A."/>
            <person name="Rast P."/>
            <person name="Oberbeckmann S."/>
            <person name="Bunk B."/>
            <person name="Jeske O."/>
            <person name="Meyerdierks A."/>
            <person name="Storesund J.E."/>
            <person name="Kallscheuer N."/>
            <person name="Luecker S."/>
            <person name="Lage O.M."/>
            <person name="Pohl T."/>
            <person name="Merkel B.J."/>
            <person name="Hornburger P."/>
            <person name="Mueller R.-W."/>
            <person name="Bruemmer F."/>
            <person name="Labrenz M."/>
            <person name="Spormann A.M."/>
            <person name="Op Den Camp H."/>
            <person name="Overmann J."/>
            <person name="Amann R."/>
            <person name="Jetten M.S.M."/>
            <person name="Mascher T."/>
            <person name="Medema M.H."/>
            <person name="Devos D.P."/>
            <person name="Kaster A.-K."/>
            <person name="Ovreas L."/>
            <person name="Rohde M."/>
            <person name="Galperin M.Y."/>
            <person name="Jogler C."/>
        </authorList>
    </citation>
    <scope>NUCLEOTIDE SEQUENCE [LARGE SCALE GENOMIC DNA]</scope>
    <source>
        <strain evidence="1 2">CA54</strain>
    </source>
</reference>
<comment type="caution">
    <text evidence="1">The sequence shown here is derived from an EMBL/GenBank/DDBJ whole genome shotgun (WGS) entry which is preliminary data.</text>
</comment>
<dbReference type="InterPro" id="IPR027599">
    <property type="entry name" value="PqqD-rel_X"/>
</dbReference>
<proteinExistence type="predicted"/>
<organism evidence="1 2">
    <name type="scientific">Symmachiella macrocystis</name>
    <dbReference type="NCBI Taxonomy" id="2527985"/>
    <lineage>
        <taxon>Bacteria</taxon>
        <taxon>Pseudomonadati</taxon>
        <taxon>Planctomycetota</taxon>
        <taxon>Planctomycetia</taxon>
        <taxon>Planctomycetales</taxon>
        <taxon>Planctomycetaceae</taxon>
        <taxon>Symmachiella</taxon>
    </lineage>
</organism>
<sequence>MRWPCWPVPMTQPHQLWTASRLGTFQWRNWDETETILFHTASGDTHVLSPPAAVVLKELEHASLPFEEIVKRVTISLGDVHDDSLADQVEQLLDDFDQLGLIEPVT</sequence>
<accession>A0A5C6BLY8</accession>
<evidence type="ECO:0008006" key="3">
    <source>
        <dbReference type="Google" id="ProtNLM"/>
    </source>
</evidence>
<protein>
    <recommendedName>
        <fullName evidence="3">HPr-rel-A system PqqD family peptide chaperone</fullName>
    </recommendedName>
</protein>
<dbReference type="OrthoDB" id="7475313at2"/>
<dbReference type="AlphaFoldDB" id="A0A5C6BLY8"/>
<dbReference type="Proteomes" id="UP000320735">
    <property type="component" value="Unassembled WGS sequence"/>
</dbReference>
<name>A0A5C6BLY8_9PLAN</name>
<dbReference type="Pfam" id="PF05402">
    <property type="entry name" value="PqqD"/>
    <property type="match status" value="1"/>
</dbReference>
<dbReference type="EMBL" id="SJPP01000001">
    <property type="protein sequence ID" value="TWU13068.1"/>
    <property type="molecule type" value="Genomic_DNA"/>
</dbReference>
<keyword evidence="2" id="KW-1185">Reference proteome</keyword>